<sequence>MARFKIMSPRSRYIKQIVGGACIFVGFLALVTPLTPGSWLILVGIELIFGFRPAFVDKFLRLFGTYSKKWLRRTTLTEHVVATVYTKDEEISANL</sequence>
<dbReference type="EMBL" id="MHLN01000021">
    <property type="protein sequence ID" value="OGZ11405.1"/>
    <property type="molecule type" value="Genomic_DNA"/>
</dbReference>
<dbReference type="Proteomes" id="UP000178099">
    <property type="component" value="Unassembled WGS sequence"/>
</dbReference>
<proteinExistence type="predicted"/>
<name>A0A1G2DCN2_9BACT</name>
<evidence type="ECO:0000313" key="2">
    <source>
        <dbReference type="Proteomes" id="UP000178099"/>
    </source>
</evidence>
<reference evidence="1 2" key="1">
    <citation type="journal article" date="2016" name="Nat. Commun.">
        <title>Thousands of microbial genomes shed light on interconnected biogeochemical processes in an aquifer system.</title>
        <authorList>
            <person name="Anantharaman K."/>
            <person name="Brown C.T."/>
            <person name="Hug L.A."/>
            <person name="Sharon I."/>
            <person name="Castelle C.J."/>
            <person name="Probst A.J."/>
            <person name="Thomas B.C."/>
            <person name="Singh A."/>
            <person name="Wilkins M.J."/>
            <person name="Karaoz U."/>
            <person name="Brodie E.L."/>
            <person name="Williams K.H."/>
            <person name="Hubbard S.S."/>
            <person name="Banfield J.F."/>
        </authorList>
    </citation>
    <scope>NUCLEOTIDE SEQUENCE [LARGE SCALE GENOMIC DNA]</scope>
</reference>
<organism evidence="1 2">
    <name type="scientific">Candidatus Lloydbacteria bacterium RIFCSPHIGHO2_02_FULL_51_22</name>
    <dbReference type="NCBI Taxonomy" id="1798663"/>
    <lineage>
        <taxon>Bacteria</taxon>
        <taxon>Candidatus Lloydiibacteriota</taxon>
    </lineage>
</organism>
<dbReference type="AlphaFoldDB" id="A0A1G2DCN2"/>
<comment type="caution">
    <text evidence="1">The sequence shown here is derived from an EMBL/GenBank/DDBJ whole genome shotgun (WGS) entry which is preliminary data.</text>
</comment>
<gene>
    <name evidence="1" type="ORF">A3D67_03415</name>
</gene>
<evidence type="ECO:0000313" key="1">
    <source>
        <dbReference type="EMBL" id="OGZ11405.1"/>
    </source>
</evidence>
<accession>A0A1G2DCN2</accession>
<protein>
    <submittedName>
        <fullName evidence="1">Uncharacterized protein</fullName>
    </submittedName>
</protein>